<dbReference type="InterPro" id="IPR013702">
    <property type="entry name" value="FIST_domain_N"/>
</dbReference>
<sequence length="392" mass="41318">MTEFASVASGAADTSEAVTECLDTVEQELGTTNVDFVYVGISSEHEYQTVVDQIRTATEQATLIGASSAGEFTEGGSLSGGVSVAAVTSDSMAFSAGLGTGYSDDVAASVSQAAAAVDTDVVDDYPYAAGLNLHDGLAGHGDEVTIRAYQELGVPLTGASAGDDRRVEETAVFVNDEVSTDGVALAVLGADQPFGQAVGNGHQQHSQGMTVTTSEGAVVTELDGEPAFERWAEAIRETVGTEYDFSLSDVEPDDPEWVELLTRYEFGIKTGDEEFKIRWPGLTPDREGPLHFATEIPEGTELFVMDAEPADERDAQEQVTDDLGTGYSGVLSFACICQANILDDEFDAAIQSVGEHVDSPMAGMEVYGEVSISEDDMRGYHNASLSLLGIPE</sequence>
<gene>
    <name evidence="3" type="ORF">EAF64_14205</name>
</gene>
<dbReference type="SMART" id="SM00897">
    <property type="entry name" value="FIST"/>
    <property type="match status" value="1"/>
</dbReference>
<evidence type="ECO:0000313" key="4">
    <source>
        <dbReference type="Proteomes" id="UP000289691"/>
    </source>
</evidence>
<comment type="caution">
    <text evidence="3">The sequence shown here is derived from an EMBL/GenBank/DDBJ whole genome shotgun (WGS) entry which is preliminary data.</text>
</comment>
<evidence type="ECO:0000259" key="2">
    <source>
        <dbReference type="SMART" id="SM01204"/>
    </source>
</evidence>
<dbReference type="EMBL" id="RDFA01000005">
    <property type="protein sequence ID" value="RXK47801.1"/>
    <property type="molecule type" value="Genomic_DNA"/>
</dbReference>
<evidence type="ECO:0000259" key="1">
    <source>
        <dbReference type="SMART" id="SM00897"/>
    </source>
</evidence>
<protein>
    <recommendedName>
        <fullName evidence="5">FIST domain-containing protein</fullName>
    </recommendedName>
</protein>
<dbReference type="PANTHER" id="PTHR40252:SF2">
    <property type="entry name" value="BLR0328 PROTEIN"/>
    <property type="match status" value="1"/>
</dbReference>
<dbReference type="AlphaFoldDB" id="A0A498L1Z9"/>
<dbReference type="RefSeq" id="WP_129069653.1">
    <property type="nucleotide sequence ID" value="NZ_RDFA01000005.1"/>
</dbReference>
<dbReference type="PANTHER" id="PTHR40252">
    <property type="entry name" value="BLR0328 PROTEIN"/>
    <property type="match status" value="1"/>
</dbReference>
<proteinExistence type="predicted"/>
<feature type="domain" description="FIST" evidence="1">
    <location>
        <begin position="31"/>
        <end position="226"/>
    </location>
</feature>
<name>A0A498L1Z9_9EURY</name>
<dbReference type="Proteomes" id="UP000289691">
    <property type="component" value="Unassembled WGS sequence"/>
</dbReference>
<reference evidence="3 4" key="1">
    <citation type="submission" date="2019-01" db="EMBL/GenBank/DDBJ databases">
        <title>Halorientalis sp. F13-25 a new haloarchaeum isolated from hypersaline water.</title>
        <authorList>
            <person name="Ana D.-V."/>
            <person name="Cristina S.-P."/>
            <person name="Antonio V."/>
        </authorList>
    </citation>
    <scope>NUCLEOTIDE SEQUENCE [LARGE SCALE GENOMIC DNA]</scope>
    <source>
        <strain evidence="3 4">F13-25</strain>
    </source>
</reference>
<feature type="domain" description="FIST C-domain" evidence="2">
    <location>
        <begin position="227"/>
        <end position="373"/>
    </location>
</feature>
<dbReference type="SMART" id="SM01204">
    <property type="entry name" value="FIST_C"/>
    <property type="match status" value="1"/>
</dbReference>
<dbReference type="Pfam" id="PF10442">
    <property type="entry name" value="FIST_C"/>
    <property type="match status" value="1"/>
</dbReference>
<accession>A0A498L1Z9</accession>
<evidence type="ECO:0000313" key="3">
    <source>
        <dbReference type="EMBL" id="RXK47801.1"/>
    </source>
</evidence>
<dbReference type="Pfam" id="PF08495">
    <property type="entry name" value="FIST"/>
    <property type="match status" value="1"/>
</dbReference>
<keyword evidence="4" id="KW-1185">Reference proteome</keyword>
<dbReference type="OrthoDB" id="140075at2157"/>
<organism evidence="3 4">
    <name type="scientific">Halorientalis pallida</name>
    <dbReference type="NCBI Taxonomy" id="2479928"/>
    <lineage>
        <taxon>Archaea</taxon>
        <taxon>Methanobacteriati</taxon>
        <taxon>Methanobacteriota</taxon>
        <taxon>Stenosarchaea group</taxon>
        <taxon>Halobacteria</taxon>
        <taxon>Halobacteriales</taxon>
        <taxon>Haloarculaceae</taxon>
        <taxon>Halorientalis</taxon>
    </lineage>
</organism>
<dbReference type="InterPro" id="IPR019494">
    <property type="entry name" value="FIST_C"/>
</dbReference>
<evidence type="ECO:0008006" key="5">
    <source>
        <dbReference type="Google" id="ProtNLM"/>
    </source>
</evidence>